<evidence type="ECO:0000313" key="3">
    <source>
        <dbReference type="Proteomes" id="UP000676246"/>
    </source>
</evidence>
<dbReference type="InterPro" id="IPR056090">
    <property type="entry name" value="DUF7673"/>
</dbReference>
<comment type="caution">
    <text evidence="2">The sequence shown here is derived from an EMBL/GenBank/DDBJ whole genome shotgun (WGS) entry which is preliminary data.</text>
</comment>
<evidence type="ECO:0000259" key="1">
    <source>
        <dbReference type="Pfam" id="PF24720"/>
    </source>
</evidence>
<feature type="domain" description="DUF7673" evidence="1">
    <location>
        <begin position="19"/>
        <end position="101"/>
    </location>
</feature>
<accession>A0A941BH45</accession>
<dbReference type="Proteomes" id="UP000676246">
    <property type="component" value="Unassembled WGS sequence"/>
</dbReference>
<name>A0A941BH45_9BURK</name>
<dbReference type="AlphaFoldDB" id="A0A941BH45"/>
<dbReference type="Pfam" id="PF24720">
    <property type="entry name" value="DUF7673"/>
    <property type="match status" value="1"/>
</dbReference>
<evidence type="ECO:0000313" key="2">
    <source>
        <dbReference type="EMBL" id="MBQ0933646.1"/>
    </source>
</evidence>
<dbReference type="EMBL" id="JAGQDD010000038">
    <property type="protein sequence ID" value="MBQ0933646.1"/>
    <property type="molecule type" value="Genomic_DNA"/>
</dbReference>
<keyword evidence="3" id="KW-1185">Reference proteome</keyword>
<gene>
    <name evidence="2" type="ORF">KAK03_24530</name>
</gene>
<sequence>MLAAAHEARPSLITADEAAALERLLAHAQRDSGQSRRVADFLLAWWNSRSCGAFDLTSLWSLDTAIVADMTVVLGLIGRVHRYPDSLGYEAEFKPLVKAWRPQLGD</sequence>
<dbReference type="RefSeq" id="WP_210857313.1">
    <property type="nucleotide sequence ID" value="NZ_JAGQDD010000038.1"/>
</dbReference>
<organism evidence="2 3">
    <name type="scientific">Ideonella alba</name>
    <dbReference type="NCBI Taxonomy" id="2824118"/>
    <lineage>
        <taxon>Bacteria</taxon>
        <taxon>Pseudomonadati</taxon>
        <taxon>Pseudomonadota</taxon>
        <taxon>Betaproteobacteria</taxon>
        <taxon>Burkholderiales</taxon>
        <taxon>Sphaerotilaceae</taxon>
        <taxon>Ideonella</taxon>
    </lineage>
</organism>
<reference evidence="2 3" key="1">
    <citation type="submission" date="2021-04" db="EMBL/GenBank/DDBJ databases">
        <title>The genome sequence of Ideonella sp. 3Y2.</title>
        <authorList>
            <person name="Liu Y."/>
        </authorList>
    </citation>
    <scope>NUCLEOTIDE SEQUENCE [LARGE SCALE GENOMIC DNA]</scope>
    <source>
        <strain evidence="2 3">3Y2</strain>
    </source>
</reference>
<protein>
    <recommendedName>
        <fullName evidence="1">DUF7673 domain-containing protein</fullName>
    </recommendedName>
</protein>
<proteinExistence type="predicted"/>